<evidence type="ECO:0000313" key="1">
    <source>
        <dbReference type="EMBL" id="KAG8637938.1"/>
    </source>
</evidence>
<keyword evidence="2" id="KW-1185">Reference proteome</keyword>
<gene>
    <name evidence="1" type="ORF">MANES_15G175584v8</name>
</gene>
<reference evidence="2" key="1">
    <citation type="journal article" date="2016" name="Nat. Biotechnol.">
        <title>Sequencing wild and cultivated cassava and related species reveals extensive interspecific hybridization and genetic diversity.</title>
        <authorList>
            <person name="Bredeson J.V."/>
            <person name="Lyons J.B."/>
            <person name="Prochnik S.E."/>
            <person name="Wu G.A."/>
            <person name="Ha C.M."/>
            <person name="Edsinger-Gonzales E."/>
            <person name="Grimwood J."/>
            <person name="Schmutz J."/>
            <person name="Rabbi I.Y."/>
            <person name="Egesi C."/>
            <person name="Nauluvula P."/>
            <person name="Lebot V."/>
            <person name="Ndunguru J."/>
            <person name="Mkamilo G."/>
            <person name="Bart R.S."/>
            <person name="Setter T.L."/>
            <person name="Gleadow R.M."/>
            <person name="Kulakow P."/>
            <person name="Ferguson M.E."/>
            <person name="Rounsley S."/>
            <person name="Rokhsar D.S."/>
        </authorList>
    </citation>
    <scope>NUCLEOTIDE SEQUENCE [LARGE SCALE GENOMIC DNA]</scope>
    <source>
        <strain evidence="2">cv. AM560-2</strain>
    </source>
</reference>
<protein>
    <submittedName>
        <fullName evidence="1">Uncharacterized protein</fullName>
    </submittedName>
</protein>
<dbReference type="Proteomes" id="UP000091857">
    <property type="component" value="Chromosome 15"/>
</dbReference>
<comment type="caution">
    <text evidence="1">The sequence shown here is derived from an EMBL/GenBank/DDBJ whole genome shotgun (WGS) entry which is preliminary data.</text>
</comment>
<organism evidence="1 2">
    <name type="scientific">Manihot esculenta</name>
    <name type="common">Cassava</name>
    <name type="synonym">Jatropha manihot</name>
    <dbReference type="NCBI Taxonomy" id="3983"/>
    <lineage>
        <taxon>Eukaryota</taxon>
        <taxon>Viridiplantae</taxon>
        <taxon>Streptophyta</taxon>
        <taxon>Embryophyta</taxon>
        <taxon>Tracheophyta</taxon>
        <taxon>Spermatophyta</taxon>
        <taxon>Magnoliopsida</taxon>
        <taxon>eudicotyledons</taxon>
        <taxon>Gunneridae</taxon>
        <taxon>Pentapetalae</taxon>
        <taxon>rosids</taxon>
        <taxon>fabids</taxon>
        <taxon>Malpighiales</taxon>
        <taxon>Euphorbiaceae</taxon>
        <taxon>Crotonoideae</taxon>
        <taxon>Manihoteae</taxon>
        <taxon>Manihot</taxon>
    </lineage>
</organism>
<proteinExistence type="predicted"/>
<sequence length="87" mass="9976">MRHETLQLLSFACVSYVNAQCSKGESSLFFRSAGFSLSFGNGFRSELPSSLVILYIYIKFWLTILNFFCIILHVGYLYISNIHIQLP</sequence>
<accession>A0ACB7GEK7</accession>
<name>A0ACB7GEK7_MANES</name>
<evidence type="ECO:0000313" key="2">
    <source>
        <dbReference type="Proteomes" id="UP000091857"/>
    </source>
</evidence>
<dbReference type="EMBL" id="CM004401">
    <property type="protein sequence ID" value="KAG8637938.1"/>
    <property type="molecule type" value="Genomic_DNA"/>
</dbReference>